<keyword evidence="3" id="KW-1185">Reference proteome</keyword>
<dbReference type="Proteomes" id="UP001597343">
    <property type="component" value="Unassembled WGS sequence"/>
</dbReference>
<keyword evidence="1" id="KW-0812">Transmembrane</keyword>
<organism evidence="2 3">
    <name type="scientific">Tumebacillus lipolyticus</name>
    <dbReference type="NCBI Taxonomy" id="1280370"/>
    <lineage>
        <taxon>Bacteria</taxon>
        <taxon>Bacillati</taxon>
        <taxon>Bacillota</taxon>
        <taxon>Bacilli</taxon>
        <taxon>Bacillales</taxon>
        <taxon>Alicyclobacillaceae</taxon>
        <taxon>Tumebacillus</taxon>
    </lineage>
</organism>
<keyword evidence="1" id="KW-0472">Membrane</keyword>
<reference evidence="3" key="1">
    <citation type="journal article" date="2019" name="Int. J. Syst. Evol. Microbiol.">
        <title>The Global Catalogue of Microorganisms (GCM) 10K type strain sequencing project: providing services to taxonomists for standard genome sequencing and annotation.</title>
        <authorList>
            <consortium name="The Broad Institute Genomics Platform"/>
            <consortium name="The Broad Institute Genome Sequencing Center for Infectious Disease"/>
            <person name="Wu L."/>
            <person name="Ma J."/>
        </authorList>
    </citation>
    <scope>NUCLEOTIDE SEQUENCE [LARGE SCALE GENOMIC DNA]</scope>
    <source>
        <strain evidence="3">CGMCC 1.13574</strain>
    </source>
</reference>
<gene>
    <name evidence="2" type="ORF">ACFSOY_10880</name>
</gene>
<proteinExistence type="predicted"/>
<dbReference type="RefSeq" id="WP_386046499.1">
    <property type="nucleotide sequence ID" value="NZ_JBHUIO010000005.1"/>
</dbReference>
<name>A0ABW4ZYH0_9BACL</name>
<dbReference type="EMBL" id="JBHUIO010000005">
    <property type="protein sequence ID" value="MFD2170506.1"/>
    <property type="molecule type" value="Genomic_DNA"/>
</dbReference>
<feature type="transmembrane region" description="Helical" evidence="1">
    <location>
        <begin position="6"/>
        <end position="24"/>
    </location>
</feature>
<feature type="transmembrane region" description="Helical" evidence="1">
    <location>
        <begin position="36"/>
        <end position="60"/>
    </location>
</feature>
<keyword evidence="1" id="KW-1133">Transmembrane helix</keyword>
<accession>A0ABW4ZYH0</accession>
<evidence type="ECO:0000313" key="3">
    <source>
        <dbReference type="Proteomes" id="UP001597343"/>
    </source>
</evidence>
<protein>
    <submittedName>
        <fullName evidence="2">Uncharacterized protein</fullName>
    </submittedName>
</protein>
<evidence type="ECO:0000313" key="2">
    <source>
        <dbReference type="EMBL" id="MFD2170506.1"/>
    </source>
</evidence>
<sequence length="61" mass="6779">MGNALTAFALAFLIGAIFYGILWWQGDGMGLRFAKWYFIILFVVSMIVGIVTLITGNSIFE</sequence>
<evidence type="ECO:0000256" key="1">
    <source>
        <dbReference type="SAM" id="Phobius"/>
    </source>
</evidence>
<comment type="caution">
    <text evidence="2">The sequence shown here is derived from an EMBL/GenBank/DDBJ whole genome shotgun (WGS) entry which is preliminary data.</text>
</comment>